<feature type="transmembrane region" description="Helical" evidence="6">
    <location>
        <begin position="79"/>
        <end position="97"/>
    </location>
</feature>
<feature type="domain" description="Major facilitator superfamily (MFS) profile" evidence="7">
    <location>
        <begin position="1"/>
        <end position="369"/>
    </location>
</feature>
<feature type="transmembrane region" description="Helical" evidence="6">
    <location>
        <begin position="146"/>
        <end position="162"/>
    </location>
</feature>
<dbReference type="GO" id="GO:0022857">
    <property type="term" value="F:transmembrane transporter activity"/>
    <property type="evidence" value="ECO:0007669"/>
    <property type="project" value="InterPro"/>
</dbReference>
<dbReference type="Proteomes" id="UP000476934">
    <property type="component" value="Unassembled WGS sequence"/>
</dbReference>
<keyword evidence="5 6" id="KW-0472">Membrane</keyword>
<evidence type="ECO:0000259" key="7">
    <source>
        <dbReference type="PROSITE" id="PS50850"/>
    </source>
</evidence>
<evidence type="ECO:0000313" key="9">
    <source>
        <dbReference type="Proteomes" id="UP000476934"/>
    </source>
</evidence>
<dbReference type="AlphaFoldDB" id="A0A6M0P5F0"/>
<evidence type="ECO:0000256" key="6">
    <source>
        <dbReference type="SAM" id="Phobius"/>
    </source>
</evidence>
<dbReference type="EMBL" id="JAAIWK010000009">
    <property type="protein sequence ID" value="NEY19791.1"/>
    <property type="molecule type" value="Genomic_DNA"/>
</dbReference>
<evidence type="ECO:0000256" key="4">
    <source>
        <dbReference type="ARBA" id="ARBA00022989"/>
    </source>
</evidence>
<dbReference type="Pfam" id="PF07690">
    <property type="entry name" value="MFS_1"/>
    <property type="match status" value="1"/>
</dbReference>
<feature type="transmembrane region" description="Helical" evidence="6">
    <location>
        <begin position="279"/>
        <end position="301"/>
    </location>
</feature>
<evidence type="ECO:0000256" key="1">
    <source>
        <dbReference type="ARBA" id="ARBA00004651"/>
    </source>
</evidence>
<sequence>MRPAITSVGPVVRSIREDLHLSNGVAGFITTLPLISFALISPLAPKIAQKLSNELTLLLSLLILIFGICLRYIPTPATLFIGTALIGIGIAIANVLLPSLIKHKFPAKVGIMTSLYSTFMGCFAALASGITVPLAQGLHLGWRKALFVWGILVIIAIVIWLPQLQSRETFRRKVTTGGNNRSVWSSGIAWQVTFFMGLQSFLFYSTIAWLPEILNSHGLSMASAGWMLSIMQFISLPAAFITPIVADKMNNQITIVVGIDIFYMAGLLGLQWGGNTILLTIWIFLIGLAQGASISLALAMIGLRSENAKQAGDLSGMAQSAGYLLAAIGPIFIGFLFDQTNTWSLPIYMLIFVSIIMLIAGIGAGRNQYLFKK</sequence>
<keyword evidence="9" id="KW-1185">Reference proteome</keyword>
<feature type="transmembrane region" description="Helical" evidence="6">
    <location>
        <begin position="224"/>
        <end position="246"/>
    </location>
</feature>
<evidence type="ECO:0000256" key="5">
    <source>
        <dbReference type="ARBA" id="ARBA00023136"/>
    </source>
</evidence>
<dbReference type="NCBIfam" id="TIGR00896">
    <property type="entry name" value="CynX"/>
    <property type="match status" value="1"/>
</dbReference>
<dbReference type="PROSITE" id="PS50850">
    <property type="entry name" value="MFS"/>
    <property type="match status" value="1"/>
</dbReference>
<name>A0A6M0P5F0_9BACI</name>
<feature type="transmembrane region" description="Helical" evidence="6">
    <location>
        <begin position="183"/>
        <end position="204"/>
    </location>
</feature>
<dbReference type="InterPro" id="IPR004747">
    <property type="entry name" value="CynX-like"/>
</dbReference>
<dbReference type="CDD" id="cd17339">
    <property type="entry name" value="MFS_NIMT_CynX_like"/>
    <property type="match status" value="1"/>
</dbReference>
<accession>A0A6M0P5F0</accession>
<feature type="transmembrane region" description="Helical" evidence="6">
    <location>
        <begin position="55"/>
        <end position="73"/>
    </location>
</feature>
<dbReference type="SUPFAM" id="SSF103473">
    <property type="entry name" value="MFS general substrate transporter"/>
    <property type="match status" value="1"/>
</dbReference>
<feature type="transmembrane region" description="Helical" evidence="6">
    <location>
        <begin position="253"/>
        <end position="273"/>
    </location>
</feature>
<proteinExistence type="predicted"/>
<dbReference type="InterPro" id="IPR020846">
    <property type="entry name" value="MFS_dom"/>
</dbReference>
<feature type="transmembrane region" description="Helical" evidence="6">
    <location>
        <begin position="343"/>
        <end position="364"/>
    </location>
</feature>
<gene>
    <name evidence="8" type="ORF">G4D61_07375</name>
</gene>
<evidence type="ECO:0000256" key="2">
    <source>
        <dbReference type="ARBA" id="ARBA00022448"/>
    </source>
</evidence>
<dbReference type="PANTHER" id="PTHR23523:SF2">
    <property type="entry name" value="2-NITROIMIDAZOLE TRANSPORTER"/>
    <property type="match status" value="1"/>
</dbReference>
<reference evidence="8 9" key="1">
    <citation type="submission" date="2020-03" db="EMBL/GenBank/DDBJ databases">
        <title>Bacillus aquiflavi sp. nov., isolated from yellow water of strong flavor Chinese baijiu in Yibin region of China.</title>
        <authorList>
            <person name="Xie J."/>
        </authorList>
    </citation>
    <scope>NUCLEOTIDE SEQUENCE [LARGE SCALE GENOMIC DNA]</scope>
    <source>
        <strain evidence="8 9">Gsoil 114</strain>
    </source>
</reference>
<comment type="subcellular location">
    <subcellularLocation>
        <location evidence="1">Cell membrane</location>
        <topology evidence="1">Multi-pass membrane protein</topology>
    </subcellularLocation>
</comment>
<evidence type="ECO:0000256" key="3">
    <source>
        <dbReference type="ARBA" id="ARBA00022692"/>
    </source>
</evidence>
<dbReference type="PANTHER" id="PTHR23523">
    <property type="match status" value="1"/>
</dbReference>
<dbReference type="InterPro" id="IPR036259">
    <property type="entry name" value="MFS_trans_sf"/>
</dbReference>
<comment type="caution">
    <text evidence="8">The sequence shown here is derived from an EMBL/GenBank/DDBJ whole genome shotgun (WGS) entry which is preliminary data.</text>
</comment>
<protein>
    <submittedName>
        <fullName evidence="8">MFS transporter</fullName>
    </submittedName>
</protein>
<dbReference type="OrthoDB" id="9797740at2"/>
<feature type="transmembrane region" description="Helical" evidence="6">
    <location>
        <begin position="109"/>
        <end position="134"/>
    </location>
</feature>
<keyword evidence="3 6" id="KW-0812">Transmembrane</keyword>
<keyword evidence="2" id="KW-0813">Transport</keyword>
<dbReference type="GO" id="GO:0005886">
    <property type="term" value="C:plasma membrane"/>
    <property type="evidence" value="ECO:0007669"/>
    <property type="project" value="UniProtKB-SubCell"/>
</dbReference>
<feature type="transmembrane region" description="Helical" evidence="6">
    <location>
        <begin position="321"/>
        <end position="337"/>
    </location>
</feature>
<organism evidence="8 9">
    <name type="scientific">Heyndrickxia ginsengihumi</name>
    <dbReference type="NCBI Taxonomy" id="363870"/>
    <lineage>
        <taxon>Bacteria</taxon>
        <taxon>Bacillati</taxon>
        <taxon>Bacillota</taxon>
        <taxon>Bacilli</taxon>
        <taxon>Bacillales</taxon>
        <taxon>Bacillaceae</taxon>
        <taxon>Heyndrickxia</taxon>
    </lineage>
</organism>
<feature type="transmembrane region" description="Helical" evidence="6">
    <location>
        <begin position="20"/>
        <end position="43"/>
    </location>
</feature>
<dbReference type="InterPro" id="IPR011701">
    <property type="entry name" value="MFS"/>
</dbReference>
<dbReference type="InterPro" id="IPR052524">
    <property type="entry name" value="MFS_Cyanate_Porter"/>
</dbReference>
<dbReference type="Gene3D" id="1.20.1250.20">
    <property type="entry name" value="MFS general substrate transporter like domains"/>
    <property type="match status" value="1"/>
</dbReference>
<evidence type="ECO:0000313" key="8">
    <source>
        <dbReference type="EMBL" id="NEY19791.1"/>
    </source>
</evidence>
<keyword evidence="4 6" id="KW-1133">Transmembrane helix</keyword>